<name>A0A6L9TYN1_9HYPH</name>
<dbReference type="Proteomes" id="UP000483035">
    <property type="component" value="Unassembled WGS sequence"/>
</dbReference>
<comment type="caution">
    <text evidence="2">The sequence shown here is derived from an EMBL/GenBank/DDBJ whole genome shotgun (WGS) entry which is preliminary data.</text>
</comment>
<feature type="region of interest" description="Disordered" evidence="1">
    <location>
        <begin position="11"/>
        <end position="37"/>
    </location>
</feature>
<reference evidence="2 3" key="1">
    <citation type="submission" date="2019-12" db="EMBL/GenBank/DDBJ databases">
        <title>Rhizobium genotypes associated with high levels of biological nitrogen fixation by grain legumes in a temperate-maritime cropping system.</title>
        <authorList>
            <person name="Maluk M."/>
            <person name="Francesc Ferrando Molina F."/>
            <person name="Lopez Del Egido L."/>
            <person name="Lafos M."/>
            <person name="Langarica-Fuentes A."/>
            <person name="Gebre Yohannes G."/>
            <person name="Young M.W."/>
            <person name="Martin P."/>
            <person name="Gantlett R."/>
            <person name="Kenicer G."/>
            <person name="Hawes C."/>
            <person name="Begg G.S."/>
            <person name="Quilliam R.S."/>
            <person name="Squire G.R."/>
            <person name="Poole P.S."/>
            <person name="Young P.W."/>
            <person name="Iannetta P.M."/>
            <person name="James E.K."/>
        </authorList>
    </citation>
    <scope>NUCLEOTIDE SEQUENCE [LARGE SCALE GENOMIC DNA]</scope>
    <source>
        <strain evidence="2 3">JHI1118</strain>
    </source>
</reference>
<protein>
    <submittedName>
        <fullName evidence="2">Uncharacterized protein</fullName>
    </submittedName>
</protein>
<sequence>MLTNYFFKDLYDDRWGNPANPNAADPPSPEGNGVGEQGILGRLAGFLRRRRNRPSAWSFTIPSEMPEADGETDSRRCTRNEDPKFLAVAKALSRNC</sequence>
<accession>A0A6L9TYN1</accession>
<evidence type="ECO:0000256" key="1">
    <source>
        <dbReference type="SAM" id="MobiDB-lite"/>
    </source>
</evidence>
<dbReference type="RefSeq" id="WP_163985091.1">
    <property type="nucleotide sequence ID" value="NZ_WUEY01000001.1"/>
</dbReference>
<evidence type="ECO:0000313" key="2">
    <source>
        <dbReference type="EMBL" id="NEI68675.1"/>
    </source>
</evidence>
<proteinExistence type="predicted"/>
<dbReference type="EMBL" id="WUEY01000001">
    <property type="protein sequence ID" value="NEI68675.1"/>
    <property type="molecule type" value="Genomic_DNA"/>
</dbReference>
<organism evidence="2 3">
    <name type="scientific">Rhizobium lusitanum</name>
    <dbReference type="NCBI Taxonomy" id="293958"/>
    <lineage>
        <taxon>Bacteria</taxon>
        <taxon>Pseudomonadati</taxon>
        <taxon>Pseudomonadota</taxon>
        <taxon>Alphaproteobacteria</taxon>
        <taxon>Hyphomicrobiales</taxon>
        <taxon>Rhizobiaceae</taxon>
        <taxon>Rhizobium/Agrobacterium group</taxon>
        <taxon>Rhizobium</taxon>
    </lineage>
</organism>
<evidence type="ECO:0000313" key="3">
    <source>
        <dbReference type="Proteomes" id="UP000483035"/>
    </source>
</evidence>
<gene>
    <name evidence="2" type="ORF">GR212_03755</name>
</gene>
<dbReference type="AlphaFoldDB" id="A0A6L9TYN1"/>